<protein>
    <submittedName>
        <fullName evidence="1">Uncharacterized protein</fullName>
    </submittedName>
</protein>
<gene>
    <name evidence="1" type="ORF">TNCT_109151</name>
</gene>
<keyword evidence="2" id="KW-1185">Reference proteome</keyword>
<sequence length="116" mass="13111">MRKGVHVIWDSASGDAIEKSHWSLLIEWVSGVSVLLENAILSFDRGSCQQWRFAREARCLAATPFAFIVFRTAWVFAHGNGLVERPLSSTVDVEECQEGRGYYEILQLFHPRDALG</sequence>
<dbReference type="EMBL" id="BMAO01000364">
    <property type="protein sequence ID" value="GFQ66384.1"/>
    <property type="molecule type" value="Genomic_DNA"/>
</dbReference>
<organism evidence="1 2">
    <name type="scientific">Trichonephila clavata</name>
    <name type="common">Joro spider</name>
    <name type="synonym">Nephila clavata</name>
    <dbReference type="NCBI Taxonomy" id="2740835"/>
    <lineage>
        <taxon>Eukaryota</taxon>
        <taxon>Metazoa</taxon>
        <taxon>Ecdysozoa</taxon>
        <taxon>Arthropoda</taxon>
        <taxon>Chelicerata</taxon>
        <taxon>Arachnida</taxon>
        <taxon>Araneae</taxon>
        <taxon>Araneomorphae</taxon>
        <taxon>Entelegynae</taxon>
        <taxon>Araneoidea</taxon>
        <taxon>Nephilidae</taxon>
        <taxon>Trichonephila</taxon>
    </lineage>
</organism>
<evidence type="ECO:0000313" key="2">
    <source>
        <dbReference type="Proteomes" id="UP000887116"/>
    </source>
</evidence>
<evidence type="ECO:0000313" key="1">
    <source>
        <dbReference type="EMBL" id="GFQ66384.1"/>
    </source>
</evidence>
<comment type="caution">
    <text evidence="1">The sequence shown here is derived from an EMBL/GenBank/DDBJ whole genome shotgun (WGS) entry which is preliminary data.</text>
</comment>
<dbReference type="AlphaFoldDB" id="A0A8X6GG92"/>
<name>A0A8X6GG92_TRICU</name>
<proteinExistence type="predicted"/>
<reference evidence="1" key="1">
    <citation type="submission" date="2020-07" db="EMBL/GenBank/DDBJ databases">
        <title>Multicomponent nature underlies the extraordinary mechanical properties of spider dragline silk.</title>
        <authorList>
            <person name="Kono N."/>
            <person name="Nakamura H."/>
            <person name="Mori M."/>
            <person name="Yoshida Y."/>
            <person name="Ohtoshi R."/>
            <person name="Malay A.D."/>
            <person name="Moran D.A.P."/>
            <person name="Tomita M."/>
            <person name="Numata K."/>
            <person name="Arakawa K."/>
        </authorList>
    </citation>
    <scope>NUCLEOTIDE SEQUENCE</scope>
</reference>
<accession>A0A8X6GG92</accession>
<dbReference type="Proteomes" id="UP000887116">
    <property type="component" value="Unassembled WGS sequence"/>
</dbReference>